<proteinExistence type="predicted"/>
<feature type="region of interest" description="Disordered" evidence="6">
    <location>
        <begin position="19"/>
        <end position="79"/>
    </location>
</feature>
<sequence>MSYAIETKKRKFDRILEALTDGAASNPPSAPSSPSRSSVNASTTSLSLYAASDSSKRRRITPTSKTTASHTSTPATLSGHYLPSSRAAFLQRLETFRHVTQWHVPSTDPINAAVWAKRGWTCVDTDTVACGVCKERLYVDLDLDKALLKSSEKHGDEGADEDAAGDEEDSFAISSEIYDGIVKRYQDMIVTAHAESCLWRKRGCDASIQRIEGLLNTSLALSGLKARYDSLASHLDQIPQVEPLPLGSFVSPQEVEQFRLGGQERPHIDTLRLAVCGWERKCDDVIECRHCFRSLGLWLYRGESPAIEKLDAIDNHLEYCPWRSAEAQDTELQTGHSRTTTGEEITPKKERVPGWVLVYQAMAKDNRQKRASTGPPSTAASEAVLSENGSESTTPEQREKRMKDLLRRIKEIKKPFNVKALLRRKDKPKA</sequence>
<dbReference type="OrthoDB" id="2592092at2759"/>
<evidence type="ECO:0000256" key="5">
    <source>
        <dbReference type="ARBA" id="ARBA00023242"/>
    </source>
</evidence>
<evidence type="ECO:0000256" key="4">
    <source>
        <dbReference type="ARBA" id="ARBA00022833"/>
    </source>
</evidence>
<evidence type="ECO:0000313" key="9">
    <source>
        <dbReference type="EMBL" id="KIW29590.1"/>
    </source>
</evidence>
<dbReference type="InterPro" id="IPR012935">
    <property type="entry name" value="NuBaID_N"/>
</dbReference>
<keyword evidence="10" id="KW-1185">Reference proteome</keyword>
<feature type="domain" description="NuBaID C-terminal" evidence="8">
    <location>
        <begin position="272"/>
        <end position="368"/>
    </location>
</feature>
<dbReference type="GO" id="GO:0008270">
    <property type="term" value="F:zinc ion binding"/>
    <property type="evidence" value="ECO:0007669"/>
    <property type="project" value="UniProtKB-KW"/>
</dbReference>
<dbReference type="VEuPathDB" id="FungiDB:PV07_05396"/>
<evidence type="ECO:0000259" key="8">
    <source>
        <dbReference type="Pfam" id="PF08600"/>
    </source>
</evidence>
<keyword evidence="5" id="KW-0539">Nucleus</keyword>
<feature type="region of interest" description="Disordered" evidence="6">
    <location>
        <begin position="366"/>
        <end position="400"/>
    </location>
</feature>
<dbReference type="HOGENOM" id="CLU_031412_1_1_1"/>
<feature type="domain" description="C3HC-type" evidence="7">
    <location>
        <begin position="83"/>
        <end position="241"/>
    </location>
</feature>
<comment type="subcellular location">
    <subcellularLocation>
        <location evidence="1">Nucleus</location>
    </subcellularLocation>
</comment>
<gene>
    <name evidence="9" type="ORF">PV07_05396</name>
</gene>
<dbReference type="RefSeq" id="XP_016249806.1">
    <property type="nucleotide sequence ID" value="XM_016392287.1"/>
</dbReference>
<dbReference type="EMBL" id="KN847042">
    <property type="protein sequence ID" value="KIW29590.1"/>
    <property type="molecule type" value="Genomic_DNA"/>
</dbReference>
<evidence type="ECO:0000256" key="3">
    <source>
        <dbReference type="ARBA" id="ARBA00022771"/>
    </source>
</evidence>
<dbReference type="InterPro" id="IPR013909">
    <property type="entry name" value="NuBaID_C"/>
</dbReference>
<dbReference type="PANTHER" id="PTHR15835:SF6">
    <property type="entry name" value="ZINC FINGER C3HC-TYPE PROTEIN 1"/>
    <property type="match status" value="1"/>
</dbReference>
<dbReference type="Pfam" id="PF08600">
    <property type="entry name" value="NuBaID_C"/>
    <property type="match status" value="1"/>
</dbReference>
<evidence type="ECO:0000313" key="10">
    <source>
        <dbReference type="Proteomes" id="UP000054466"/>
    </source>
</evidence>
<protein>
    <recommendedName>
        <fullName evidence="11">C3HC-type domain-containing protein</fullName>
    </recommendedName>
</protein>
<evidence type="ECO:0008006" key="11">
    <source>
        <dbReference type="Google" id="ProtNLM"/>
    </source>
</evidence>
<feature type="compositionally biased region" description="Polar residues" evidence="6">
    <location>
        <begin position="61"/>
        <end position="76"/>
    </location>
</feature>
<dbReference type="PANTHER" id="PTHR15835">
    <property type="entry name" value="NUCLEAR-INTERACTING PARTNER OF ALK"/>
    <property type="match status" value="1"/>
</dbReference>
<dbReference type="Pfam" id="PF07967">
    <property type="entry name" value="zf-C3HC"/>
    <property type="match status" value="1"/>
</dbReference>
<reference evidence="9 10" key="1">
    <citation type="submission" date="2015-01" db="EMBL/GenBank/DDBJ databases">
        <title>The Genome Sequence of Cladophialophora immunda CBS83496.</title>
        <authorList>
            <consortium name="The Broad Institute Genomics Platform"/>
            <person name="Cuomo C."/>
            <person name="de Hoog S."/>
            <person name="Gorbushina A."/>
            <person name="Stielow B."/>
            <person name="Teixiera M."/>
            <person name="Abouelleil A."/>
            <person name="Chapman S.B."/>
            <person name="Priest M."/>
            <person name="Young S.K."/>
            <person name="Wortman J."/>
            <person name="Nusbaum C."/>
            <person name="Birren B."/>
        </authorList>
    </citation>
    <scope>NUCLEOTIDE SEQUENCE [LARGE SCALE GENOMIC DNA]</scope>
    <source>
        <strain evidence="9 10">CBS 83496</strain>
    </source>
</reference>
<feature type="compositionally biased region" description="Low complexity" evidence="6">
    <location>
        <begin position="23"/>
        <end position="53"/>
    </location>
</feature>
<dbReference type="GO" id="GO:0005634">
    <property type="term" value="C:nucleus"/>
    <property type="evidence" value="ECO:0007669"/>
    <property type="project" value="UniProtKB-SubCell"/>
</dbReference>
<accession>A0A0D2CHE5</accession>
<dbReference type="STRING" id="569365.A0A0D2CHE5"/>
<evidence type="ECO:0000256" key="1">
    <source>
        <dbReference type="ARBA" id="ARBA00004123"/>
    </source>
</evidence>
<organism evidence="9 10">
    <name type="scientific">Cladophialophora immunda</name>
    <dbReference type="NCBI Taxonomy" id="569365"/>
    <lineage>
        <taxon>Eukaryota</taxon>
        <taxon>Fungi</taxon>
        <taxon>Dikarya</taxon>
        <taxon>Ascomycota</taxon>
        <taxon>Pezizomycotina</taxon>
        <taxon>Eurotiomycetes</taxon>
        <taxon>Chaetothyriomycetidae</taxon>
        <taxon>Chaetothyriales</taxon>
        <taxon>Herpotrichiellaceae</taxon>
        <taxon>Cladophialophora</taxon>
    </lineage>
</organism>
<keyword evidence="4" id="KW-0862">Zinc</keyword>
<dbReference type="GeneID" id="27344590"/>
<evidence type="ECO:0000256" key="2">
    <source>
        <dbReference type="ARBA" id="ARBA00022723"/>
    </source>
</evidence>
<keyword evidence="3" id="KW-0863">Zinc-finger</keyword>
<keyword evidence="2" id="KW-0479">Metal-binding</keyword>
<dbReference type="AlphaFoldDB" id="A0A0D2CHE5"/>
<dbReference type="Proteomes" id="UP000054466">
    <property type="component" value="Unassembled WGS sequence"/>
</dbReference>
<evidence type="ECO:0000259" key="7">
    <source>
        <dbReference type="Pfam" id="PF07967"/>
    </source>
</evidence>
<evidence type="ECO:0000256" key="6">
    <source>
        <dbReference type="SAM" id="MobiDB-lite"/>
    </source>
</evidence>
<name>A0A0D2CHE5_9EURO</name>